<dbReference type="SUPFAM" id="SSF53955">
    <property type="entry name" value="Lysozyme-like"/>
    <property type="match status" value="1"/>
</dbReference>
<dbReference type="InterPro" id="IPR008258">
    <property type="entry name" value="Transglycosylase_SLT_dom_1"/>
</dbReference>
<dbReference type="Gene3D" id="1.10.530.10">
    <property type="match status" value="1"/>
</dbReference>
<name>A0AAU7MTE6_9GAMM</name>
<evidence type="ECO:0000256" key="1">
    <source>
        <dbReference type="SAM" id="SignalP"/>
    </source>
</evidence>
<reference evidence="3" key="1">
    <citation type="submission" date="2024-05" db="EMBL/GenBank/DDBJ databases">
        <title>Draft Genome Sequences of Flagellimonas sp. MMG031 and Marinobacter sp. MMG032 Isolated from the dinoflagellate Symbiodinium pilosum.</title>
        <authorList>
            <person name="Shikuma N.J."/>
            <person name="Farrell M.V."/>
        </authorList>
    </citation>
    <scope>NUCLEOTIDE SEQUENCE</scope>
    <source>
        <strain evidence="3">MMG032</strain>
        <plasmid evidence="3">unnaned</plasmid>
    </source>
</reference>
<dbReference type="InterPro" id="IPR023346">
    <property type="entry name" value="Lysozyme-like_dom_sf"/>
</dbReference>
<feature type="domain" description="Transglycosylase SLT" evidence="2">
    <location>
        <begin position="29"/>
        <end position="139"/>
    </location>
</feature>
<dbReference type="RefSeq" id="WP_197476603.1">
    <property type="nucleotide sequence ID" value="NZ_CP157803.1"/>
</dbReference>
<organism evidence="3">
    <name type="scientific">Marinobacter sp. MMG032</name>
    <dbReference type="NCBI Taxonomy" id="3158548"/>
    <lineage>
        <taxon>Bacteria</taxon>
        <taxon>Pseudomonadati</taxon>
        <taxon>Pseudomonadota</taxon>
        <taxon>Gammaproteobacteria</taxon>
        <taxon>Pseudomonadales</taxon>
        <taxon>Marinobacteraceae</taxon>
        <taxon>Marinobacter</taxon>
    </lineage>
</organism>
<feature type="signal peptide" evidence="1">
    <location>
        <begin position="1"/>
        <end position="21"/>
    </location>
</feature>
<dbReference type="AlphaFoldDB" id="A0AAU7MTE6"/>
<protein>
    <submittedName>
        <fullName evidence="3">Lytic transglycosylase domain-containing protein</fullName>
    </submittedName>
</protein>
<evidence type="ECO:0000259" key="2">
    <source>
        <dbReference type="Pfam" id="PF01464"/>
    </source>
</evidence>
<evidence type="ECO:0000313" key="3">
    <source>
        <dbReference type="EMBL" id="XBQ21625.1"/>
    </source>
</evidence>
<gene>
    <name evidence="3" type="ORF">ABNF92_19655</name>
</gene>
<dbReference type="CDD" id="cd13400">
    <property type="entry name" value="LT_IagB-like"/>
    <property type="match status" value="1"/>
</dbReference>
<dbReference type="Pfam" id="PF01464">
    <property type="entry name" value="SLT"/>
    <property type="match status" value="1"/>
</dbReference>
<geneLocation type="plasmid" evidence="3">
    <name>unnaned</name>
</geneLocation>
<keyword evidence="3" id="KW-0614">Plasmid</keyword>
<sequence>MKLTIMAGLLAAAVIANPASASDWEHCYLDASKRYQIPARLLRAIARVESGEKSGAINEANRNGTTDYGLMQINSQHLQRLKRYNISESVLLNNPCANIHVGAWILAENMVTAKGKPWLAIGAYNAGFRESTSAEKARNRYIGKVRRALASITEEENGIPKEVY</sequence>
<dbReference type="EMBL" id="CP157803">
    <property type="protein sequence ID" value="XBQ21625.1"/>
    <property type="molecule type" value="Genomic_DNA"/>
</dbReference>
<accession>A0AAU7MTE6</accession>
<proteinExistence type="predicted"/>
<keyword evidence="1" id="KW-0732">Signal</keyword>
<feature type="chain" id="PRO_5043605159" evidence="1">
    <location>
        <begin position="22"/>
        <end position="164"/>
    </location>
</feature>
<dbReference type="KEGG" id="mamm:ABNF92_19655"/>